<gene>
    <name evidence="1" type="ordered locus">Meso_1241</name>
</gene>
<dbReference type="EMBL" id="CP000390">
    <property type="protein sequence ID" value="ABG62637.1"/>
    <property type="molecule type" value="Genomic_DNA"/>
</dbReference>
<dbReference type="STRING" id="266779.Meso_1241"/>
<proteinExistence type="predicted"/>
<reference evidence="1" key="1">
    <citation type="submission" date="2006-06" db="EMBL/GenBank/DDBJ databases">
        <title>Complete sequence of chromosome of Chelativorans sp. BNC1.</title>
        <authorList>
            <consortium name="US DOE Joint Genome Institute"/>
            <person name="Copeland A."/>
            <person name="Lucas S."/>
            <person name="Lapidus A."/>
            <person name="Barry K."/>
            <person name="Detter J.C."/>
            <person name="Glavina del Rio T."/>
            <person name="Hammon N."/>
            <person name="Israni S."/>
            <person name="Dalin E."/>
            <person name="Tice H."/>
            <person name="Pitluck S."/>
            <person name="Chertkov O."/>
            <person name="Brettin T."/>
            <person name="Bruce D."/>
            <person name="Han C."/>
            <person name="Tapia R."/>
            <person name="Gilna P."/>
            <person name="Schmutz J."/>
            <person name="Larimer F."/>
            <person name="Land M."/>
            <person name="Hauser L."/>
            <person name="Kyrpides N."/>
            <person name="Mikhailova N."/>
            <person name="Richardson P."/>
        </authorList>
    </citation>
    <scope>NUCLEOTIDE SEQUENCE</scope>
    <source>
        <strain evidence="1">BNC1</strain>
    </source>
</reference>
<accession>Q11IY8</accession>
<dbReference type="HOGENOM" id="CLU_2599632_0_0_5"/>
<dbReference type="KEGG" id="mes:Meso_1241"/>
<name>Q11IY8_CHESB</name>
<organism evidence="1">
    <name type="scientific">Chelativorans sp. (strain BNC1)</name>
    <dbReference type="NCBI Taxonomy" id="266779"/>
    <lineage>
        <taxon>Bacteria</taxon>
        <taxon>Pseudomonadati</taxon>
        <taxon>Pseudomonadota</taxon>
        <taxon>Alphaproteobacteria</taxon>
        <taxon>Hyphomicrobiales</taxon>
        <taxon>Phyllobacteriaceae</taxon>
        <taxon>Chelativorans</taxon>
    </lineage>
</organism>
<dbReference type="AlphaFoldDB" id="Q11IY8"/>
<sequence length="79" mass="8003" precursor="true">MFGLATWIKLGAALAVLAALAISHGAAFRAGKSAVLSKLASDRITVLQDGRKIDEDVLGADDGALCALLGGCLPDEGDH</sequence>
<protein>
    <submittedName>
        <fullName evidence="1">Uncharacterized protein</fullName>
    </submittedName>
</protein>
<evidence type="ECO:0000313" key="1">
    <source>
        <dbReference type="EMBL" id="ABG62637.1"/>
    </source>
</evidence>
<dbReference type="eggNOG" id="ENOG5030ZCE">
    <property type="taxonomic scope" value="Bacteria"/>
</dbReference>